<accession>A0A1X0A761</accession>
<dbReference type="PANTHER" id="PTHR33744:SF7">
    <property type="entry name" value="PUCR FAMILY TRANSCRIPTIONAL REGULATOR"/>
    <property type="match status" value="1"/>
</dbReference>
<dbReference type="InterPro" id="IPR042070">
    <property type="entry name" value="PucR_C-HTH_sf"/>
</dbReference>
<evidence type="ECO:0000313" key="6">
    <source>
        <dbReference type="Proteomes" id="UP000192448"/>
    </source>
</evidence>
<keyword evidence="6" id="KW-1185">Reference proteome</keyword>
<proteinExistence type="inferred from homology"/>
<dbReference type="InterPro" id="IPR041522">
    <property type="entry name" value="CdaR_GGDEF"/>
</dbReference>
<evidence type="ECO:0000259" key="2">
    <source>
        <dbReference type="Pfam" id="PF13556"/>
    </source>
</evidence>
<comment type="similarity">
    <text evidence="1">Belongs to the CdaR family.</text>
</comment>
<dbReference type="Pfam" id="PF13556">
    <property type="entry name" value="HTH_30"/>
    <property type="match status" value="1"/>
</dbReference>
<protein>
    <recommendedName>
        <fullName evidence="7">PucR family transcriptional regulator</fullName>
    </recommendedName>
</protein>
<feature type="domain" description="RsbT co-antagonist protein RsbRD N-terminal" evidence="3">
    <location>
        <begin position="6"/>
        <end position="144"/>
    </location>
</feature>
<dbReference type="STRING" id="1927124.BST13_33000"/>
<gene>
    <name evidence="5" type="ORF">BST13_33000</name>
</gene>
<dbReference type="AlphaFoldDB" id="A0A1X0A761"/>
<dbReference type="InterPro" id="IPR051448">
    <property type="entry name" value="CdaR-like_regulators"/>
</dbReference>
<evidence type="ECO:0000256" key="1">
    <source>
        <dbReference type="ARBA" id="ARBA00006754"/>
    </source>
</evidence>
<evidence type="ECO:0000313" key="5">
    <source>
        <dbReference type="EMBL" id="ORA25506.1"/>
    </source>
</evidence>
<reference evidence="5 6" key="1">
    <citation type="submission" date="2017-02" db="EMBL/GenBank/DDBJ databases">
        <title>The new phylogeny of genus Mycobacterium.</title>
        <authorList>
            <person name="Tortoli E."/>
            <person name="Trovato A."/>
            <person name="Cirillo D.M."/>
        </authorList>
    </citation>
    <scope>NUCLEOTIDE SEQUENCE [LARGE SCALE GENOMIC DNA]</scope>
    <source>
        <strain evidence="5 6">RW6</strain>
    </source>
</reference>
<feature type="domain" description="PucR C-terminal helix-turn-helix" evidence="2">
    <location>
        <begin position="317"/>
        <end position="375"/>
    </location>
</feature>
<name>A0A1X0A761_9MYCO</name>
<evidence type="ECO:0000259" key="4">
    <source>
        <dbReference type="Pfam" id="PF17853"/>
    </source>
</evidence>
<dbReference type="Proteomes" id="UP000192448">
    <property type="component" value="Unassembled WGS sequence"/>
</dbReference>
<dbReference type="EMBL" id="MVHF01000053">
    <property type="protein sequence ID" value="ORA25506.1"/>
    <property type="molecule type" value="Genomic_DNA"/>
</dbReference>
<organism evidence="5 6">
    <name type="scientific">Mycobacterium aquaticum</name>
    <dbReference type="NCBI Taxonomy" id="1927124"/>
    <lineage>
        <taxon>Bacteria</taxon>
        <taxon>Bacillati</taxon>
        <taxon>Actinomycetota</taxon>
        <taxon>Actinomycetes</taxon>
        <taxon>Mycobacteriales</taxon>
        <taxon>Mycobacteriaceae</taxon>
        <taxon>Mycobacterium</taxon>
    </lineage>
</organism>
<comment type="caution">
    <text evidence="5">The sequence shown here is derived from an EMBL/GenBank/DDBJ whole genome shotgun (WGS) entry which is preliminary data.</text>
</comment>
<sequence>MLPRVDELAQVLVDRIRDNIEVYRADGVVPPDDLYTSCRTNLEFMIRHVAHEPWLDLDAPRQTGRRRAEQGVPLAMVQTAFRHSFACMWEMIVTEAARTDTVTDADLVGIAGEVWSYHDTFTTAMMNSFSETAALLMVQRDQERSALVEGVLQGGGTGDTKTILDAADLLALPYQGTFAVVVADAPGLARHALPNVEPVLRARDIGSAWRLTPDLHIGIVSMRSADGLAELVDALRALAVGPVGVSPSYTRLDQTPQALHLARNALAGAQAGVARVTVFDDAPLPMLVVGAPSTAATISKQILGELLDLPEADRELLLTTMATYFAVDGSASEAAERLYCHPNTVRYRLRRIEQLSGRSFDRRLDSAELYIALDAVRRLPECRISVP</sequence>
<dbReference type="InterPro" id="IPR025736">
    <property type="entry name" value="PucR_C-HTH_dom"/>
</dbReference>
<dbReference type="Gene3D" id="1.10.10.2840">
    <property type="entry name" value="PucR C-terminal helix-turn-helix domain"/>
    <property type="match status" value="1"/>
</dbReference>
<evidence type="ECO:0000259" key="3">
    <source>
        <dbReference type="Pfam" id="PF14361"/>
    </source>
</evidence>
<evidence type="ECO:0008006" key="7">
    <source>
        <dbReference type="Google" id="ProtNLM"/>
    </source>
</evidence>
<feature type="domain" description="CdaR GGDEF-like" evidence="4">
    <location>
        <begin position="159"/>
        <end position="266"/>
    </location>
</feature>
<dbReference type="Pfam" id="PF17853">
    <property type="entry name" value="GGDEF_2"/>
    <property type="match status" value="1"/>
</dbReference>
<dbReference type="Pfam" id="PF14361">
    <property type="entry name" value="RsbRD_N"/>
    <property type="match status" value="1"/>
</dbReference>
<dbReference type="InterPro" id="IPR025751">
    <property type="entry name" value="RsbRD_N_dom"/>
</dbReference>
<dbReference type="PANTHER" id="PTHR33744">
    <property type="entry name" value="CARBOHYDRATE DIACID REGULATOR"/>
    <property type="match status" value="1"/>
</dbReference>